<gene>
    <name evidence="1" type="ORF">ONZ43_g4087</name>
</gene>
<reference evidence="1" key="1">
    <citation type="submission" date="2022-11" db="EMBL/GenBank/DDBJ databases">
        <title>Genome Sequence of Nemania bipapillata.</title>
        <authorList>
            <person name="Buettner E."/>
        </authorList>
    </citation>
    <scope>NUCLEOTIDE SEQUENCE</scope>
    <source>
        <strain evidence="1">CP14</strain>
    </source>
</reference>
<name>A0ACC2IRY2_9PEZI</name>
<comment type="caution">
    <text evidence="1">The sequence shown here is derived from an EMBL/GenBank/DDBJ whole genome shotgun (WGS) entry which is preliminary data.</text>
</comment>
<proteinExistence type="predicted"/>
<sequence>MSFGGFGSNSGSGSAFGSTNTNTGGFGGFGGTNNNTTGTGFGTNTGNTPGGFGSSTNTGGGLFGSGGTSSGFGSNTSGGFGSTSNTSAFGAKPSAFGATTTAGGGLFGGSTTATSNSGFGSFGASGNNASTSSPFGGGTGSSLFGSNANKPAFGSTTTGTSGGLFGSGGTGTGNTSGFGSFGNTTLNNPTSTALGGSVGDPPGTANMTNFQPLVEKENTSSAAQNSFQNILFQDPYKKWSAEELRLTDYAAGRRHGGTSGSNTFGVGTGFGSFGSNNQPSTSAFGGSTTNTTGGNLFGNTSSTGGAFGQTNTGTSGFGSNTGGSLFGKPAATGGLFGSATTTSQPAQSGGLFGTSGTSSFGANTGTGSTAFGSGTNNASGGLFGNANQNKPGFSFGNTGANTGGFGSSTTAFGNTNTNTSGGLFGNTSNTTTGGGLFGNANQQTTSAFGNTGGFGAQNQQQQTGGLFGNQQKPAGTGLFGAAGTNTTTGGGAFGTAANTGSPFGQLNTNQASGGGLFGAKPATGSTGGLFGNTGATQTTNTGGGLFGSTDQNQNQQQQSQQGGGLFGTLNQSQQKPSLFGATARPAGGSLFGGQNTQQQGSLFGSTAQQPQNSMMGSSMFGNSQGAQSNAPSMTASLNDPSAFGPLFPNLPGSESANFGPIATPTTRRQSRRPSILPYYKLNPASASRFTTPQKRGFGFSYSTYGTPSSPSSVASTPGAMSQSLLGGSLSRSLGKSVSTSNLRRSFNIEDSVLVPGAFSASSGPKMHHNGNVKKLVINKDLRSDLFSTPTKDKPAPETPNTARKLTKRVSFDTTNVAAIEDGSATNGLPSLTPSAEQLGYVRPKIANGVSISSSETTLPTPEMEQVKGNELAIVHEHEAATPPARNSAAPRDGEPGNYWMFPTKDEIQNMNRVQRQKVADLTVGRDHIGYVKFKVPVDLTSIDLDTICDGIVVLTPRSATVYPNPVQKPPVGKGLNVPALINLENAWPRASRTGKATSITKHIERLKKIPDTKFEKYSEETGEWTFSVEHFTTYGLDDSEDEDDHAPEPSTEAPFRAKSASPVYSDGDQSPTQSPKHPPLPGAFEPGEYYESDGSEMAEVNAPKPSFLANRSAGSASHALVSLNQAAMDDEYAMSEVNDDTSDHFGQHPAAEHDEDSFDDSQLDLAHETPAGIMRARMRAIKSSATPLKVQVTAGDDWADMLSKTISPQKRDRALLKSIHEMDSYHSARDSIREPSPSKKRVVSDSKGFATSIDLMNSLFEKAKVPTENLQASVRPQGVKWPYKRVTKHLDESEMDSTDRAWHDTTRPTWGPGGTLIFSATPSASAFGRSGRITEKNGLMTVMKGAIVSETQDIRIAKFTNEMSAKAIDAQMKLSQVHIVDGVPVVELNPRLSFKDFSITSGAKNSAEEHERLVWDLASVLFDNIKVPVELQADSEATEKLRRENLSRLWESLVEDRTVKAIAMAHTLEEKALAALSGHRVAEACKYLLEGKNFRLATLVSLIGSDDGLKKDIREQLREWQDANVLSEFSQPIRALYEMLSGNVCTCEGTKGALEDRAEPFLISKRFGLDWQQAFGLRLWYAISTGGNIAEAFEKYREDVEQDKELHPVVWFAQHGIPAIWDDPRKQDREDLLWGLLKLYSDSRADLEAIIRPENSQLSPLDYRLCWQLGQALVSIGRVSFGKNATEKSDAATISFAAQLTNEGSWLEAVFILLHLTDADARARAVQDHLCRHAALIGNDDSPAFRKLVADFKIPTQWIWHSKALYMRSAKKDATAEVQCLLRAESWAEAHQTFVKEVAPRTIIERDYDGLADVLQQFEGRHLYVPNWNVGGAIYKAFLQLMGHHRRAEAPPQGLVNSLLEGLPAMHGNTPDASIVEYAALTEMAAEVAKIVSSMGKAGELNEDRILSLPLTEDVLLKHSRDLAWSHYSSVMAGI</sequence>
<dbReference type="EMBL" id="JAPESX010001049">
    <property type="protein sequence ID" value="KAJ8117980.1"/>
    <property type="molecule type" value="Genomic_DNA"/>
</dbReference>
<keyword evidence="2" id="KW-1185">Reference proteome</keyword>
<evidence type="ECO:0000313" key="2">
    <source>
        <dbReference type="Proteomes" id="UP001153334"/>
    </source>
</evidence>
<protein>
    <submittedName>
        <fullName evidence="1">Uncharacterized protein</fullName>
    </submittedName>
</protein>
<organism evidence="1 2">
    <name type="scientific">Nemania bipapillata</name>
    <dbReference type="NCBI Taxonomy" id="110536"/>
    <lineage>
        <taxon>Eukaryota</taxon>
        <taxon>Fungi</taxon>
        <taxon>Dikarya</taxon>
        <taxon>Ascomycota</taxon>
        <taxon>Pezizomycotina</taxon>
        <taxon>Sordariomycetes</taxon>
        <taxon>Xylariomycetidae</taxon>
        <taxon>Xylariales</taxon>
        <taxon>Xylariaceae</taxon>
        <taxon>Nemania</taxon>
    </lineage>
</organism>
<accession>A0ACC2IRY2</accession>
<dbReference type="Proteomes" id="UP001153334">
    <property type="component" value="Unassembled WGS sequence"/>
</dbReference>
<evidence type="ECO:0000313" key="1">
    <source>
        <dbReference type="EMBL" id="KAJ8117980.1"/>
    </source>
</evidence>